<gene>
    <name evidence="4" type="ORF">FVE85_0109</name>
</gene>
<sequence>MGEAVVWRRVLGAARTGSGLLCKTLRRLSSGSGSVSGQKGGVAGSGGGSGGGGASNSSSSSSSSISNSTSSKITAAIQQATVRAKAPLHRKKLVKSLSSPGTIVPDDRLCAAYCLPAGLDLDRLQQKDPDQTFAGLLRVQSWTPDVVHFREVPVTVQAQSNASPTEAAAIAGAPRRIAGHVFAFSSGSVVFWTVPLEQRQIIMSRLNAFTLERTVDSALAMSEFDHEFEIQMIGHDQEALGVEHSQPSSSSSSPSAAAVPPSPPVPQASPPPPKTSESDGSRARSSDNINHPKGKAPPPPPRMRSNEFRKDVFYISDYENVGELLAFSYGLAHSVKLLVYEEAIDLLAERTHSLPVQMSLKGHIDMSSSEIKKLIGQLLAARYAVNLVSDILDTPEFFWDHPELGSMFFQTVGELELSKRASLLDKRMENIKDMFDLLNNEVASSGSFRVERAILFLIAVEVAITLFTTLQH</sequence>
<evidence type="ECO:0000256" key="1">
    <source>
        <dbReference type="ARBA" id="ARBA00008306"/>
    </source>
</evidence>
<accession>A0A5J4YZG0</accession>
<evidence type="ECO:0000256" key="2">
    <source>
        <dbReference type="SAM" id="MobiDB-lite"/>
    </source>
</evidence>
<dbReference type="AlphaFoldDB" id="A0A5J4YZG0"/>
<dbReference type="PANTHER" id="PTHR16255:SF1">
    <property type="entry name" value="REQUIRED FOR MEIOTIC NUCLEAR DIVISION PROTEIN 1 HOMOLOG"/>
    <property type="match status" value="1"/>
</dbReference>
<dbReference type="Pfam" id="PF02582">
    <property type="entry name" value="DUF155"/>
    <property type="match status" value="1"/>
</dbReference>
<dbReference type="InterPro" id="IPR051624">
    <property type="entry name" value="RMD1/Sad1-interacting"/>
</dbReference>
<dbReference type="Proteomes" id="UP000324585">
    <property type="component" value="Unassembled WGS sequence"/>
</dbReference>
<feature type="compositionally biased region" description="Low complexity" evidence="2">
    <location>
        <begin position="55"/>
        <end position="67"/>
    </location>
</feature>
<feature type="compositionally biased region" description="Low complexity" evidence="2">
    <location>
        <begin position="245"/>
        <end position="259"/>
    </location>
</feature>
<evidence type="ECO:0000259" key="3">
    <source>
        <dbReference type="Pfam" id="PF02582"/>
    </source>
</evidence>
<dbReference type="GO" id="GO:0005739">
    <property type="term" value="C:mitochondrion"/>
    <property type="evidence" value="ECO:0007669"/>
    <property type="project" value="UniProtKB-ARBA"/>
</dbReference>
<dbReference type="OMA" id="HEMRYEL"/>
<protein>
    <submittedName>
        <fullName evidence="4">Sporulation protein RMD1</fullName>
    </submittedName>
</protein>
<evidence type="ECO:0000313" key="4">
    <source>
        <dbReference type="EMBL" id="KAA8496380.1"/>
    </source>
</evidence>
<feature type="domain" description="DUF155" evidence="3">
    <location>
        <begin position="181"/>
        <end position="424"/>
    </location>
</feature>
<proteinExistence type="inferred from homology"/>
<organism evidence="4 5">
    <name type="scientific">Porphyridium purpureum</name>
    <name type="common">Red alga</name>
    <name type="synonym">Porphyridium cruentum</name>
    <dbReference type="NCBI Taxonomy" id="35688"/>
    <lineage>
        <taxon>Eukaryota</taxon>
        <taxon>Rhodophyta</taxon>
        <taxon>Bangiophyceae</taxon>
        <taxon>Porphyridiales</taxon>
        <taxon>Porphyridiaceae</taxon>
        <taxon>Porphyridium</taxon>
    </lineage>
</organism>
<dbReference type="PANTHER" id="PTHR16255">
    <property type="entry name" value="REQUIRED FOR MEIOTIC NUCLEAR DIVISION PROTEIN 1 HOMOLOG"/>
    <property type="match status" value="1"/>
</dbReference>
<comment type="similarity">
    <text evidence="1">Belongs to the RMD1/sif2 family.</text>
</comment>
<dbReference type="InterPro" id="IPR003734">
    <property type="entry name" value="DUF155"/>
</dbReference>
<feature type="compositionally biased region" description="Basic and acidic residues" evidence="2">
    <location>
        <begin position="276"/>
        <end position="285"/>
    </location>
</feature>
<name>A0A5J4YZG0_PORPP</name>
<dbReference type="EMBL" id="VRMN01000002">
    <property type="protein sequence ID" value="KAA8496380.1"/>
    <property type="molecule type" value="Genomic_DNA"/>
</dbReference>
<keyword evidence="5" id="KW-1185">Reference proteome</keyword>
<dbReference type="OrthoDB" id="18302at2759"/>
<feature type="compositionally biased region" description="Pro residues" evidence="2">
    <location>
        <begin position="260"/>
        <end position="274"/>
    </location>
</feature>
<feature type="compositionally biased region" description="Gly residues" evidence="2">
    <location>
        <begin position="38"/>
        <end position="54"/>
    </location>
</feature>
<reference evidence="5" key="1">
    <citation type="journal article" date="2019" name="Nat. Commun.">
        <title>Expansion of phycobilisome linker gene families in mesophilic red algae.</title>
        <authorList>
            <person name="Lee J."/>
            <person name="Kim D."/>
            <person name="Bhattacharya D."/>
            <person name="Yoon H.S."/>
        </authorList>
    </citation>
    <scope>NUCLEOTIDE SEQUENCE [LARGE SCALE GENOMIC DNA]</scope>
    <source>
        <strain evidence="5">CCMP 1328</strain>
    </source>
</reference>
<feature type="region of interest" description="Disordered" evidence="2">
    <location>
        <begin position="241"/>
        <end position="306"/>
    </location>
</feature>
<evidence type="ECO:0000313" key="5">
    <source>
        <dbReference type="Proteomes" id="UP000324585"/>
    </source>
</evidence>
<comment type="caution">
    <text evidence="4">The sequence shown here is derived from an EMBL/GenBank/DDBJ whole genome shotgun (WGS) entry which is preliminary data.</text>
</comment>
<feature type="region of interest" description="Disordered" evidence="2">
    <location>
        <begin position="29"/>
        <end position="67"/>
    </location>
</feature>